<keyword evidence="7" id="KW-1185">Reference proteome</keyword>
<evidence type="ECO:0000256" key="3">
    <source>
        <dbReference type="ARBA" id="ARBA00023212"/>
    </source>
</evidence>
<comment type="similarity">
    <text evidence="4">Belongs to the dynactin subunits 5/6 family. Dynactin subunit 5 subfamily.</text>
</comment>
<reference evidence="6" key="1">
    <citation type="submission" date="2021-03" db="EMBL/GenBank/DDBJ databases">
        <authorList>
            <person name="Tagirdzhanova G."/>
        </authorList>
    </citation>
    <scope>NUCLEOTIDE SEQUENCE</scope>
</reference>
<protein>
    <recommendedName>
        <fullName evidence="5">Dynactin subunit 5</fullName>
    </recommendedName>
</protein>
<proteinExistence type="inferred from homology"/>
<keyword evidence="2" id="KW-0963">Cytoplasm</keyword>
<evidence type="ECO:0000313" key="7">
    <source>
        <dbReference type="Proteomes" id="UP000664521"/>
    </source>
</evidence>
<accession>A0A8H3HUU0</accession>
<evidence type="ECO:0000256" key="5">
    <source>
        <dbReference type="ARBA" id="ARBA00034865"/>
    </source>
</evidence>
<dbReference type="Proteomes" id="UP000664521">
    <property type="component" value="Unassembled WGS sequence"/>
</dbReference>
<dbReference type="InterPro" id="IPR047125">
    <property type="entry name" value="DCTN5"/>
</dbReference>
<comment type="caution">
    <text evidence="6">The sequence shown here is derived from an EMBL/GenBank/DDBJ whole genome shotgun (WGS) entry which is preliminary data.</text>
</comment>
<dbReference type="EMBL" id="CAJPDS010000001">
    <property type="protein sequence ID" value="CAF9903292.1"/>
    <property type="molecule type" value="Genomic_DNA"/>
</dbReference>
<sequence length="203" mass="21136">MPPAASTKASKPEYVVTDTGNKVSRRSQLHGTQHVILGGRTVICADVCIRADLLPSRPPSSQDPSKPSKPTVSVAVGRYTYVSTGTLLKPPSKPSRATYTYHPLKIGDHVFIGKNCTVEAAMIESHVWIGDGAVIGKFAILKEGCKILEGTVVPGGMVVPSGAVVGGRPGRVVGELGVGWGVGVGGEEVEGGDLRELWRSVGG</sequence>
<gene>
    <name evidence="6" type="ORF">HETSPECPRED_000198</name>
</gene>
<name>A0A8H3HUU0_9LECA</name>
<dbReference type="Gene3D" id="2.160.10.10">
    <property type="entry name" value="Hexapeptide repeat proteins"/>
    <property type="match status" value="1"/>
</dbReference>
<keyword evidence="3" id="KW-0206">Cytoskeleton</keyword>
<dbReference type="PANTHER" id="PTHR46126:SF1">
    <property type="entry name" value="DYNACTIN SUBUNIT 5"/>
    <property type="match status" value="1"/>
</dbReference>
<dbReference type="InterPro" id="IPR011004">
    <property type="entry name" value="Trimer_LpxA-like_sf"/>
</dbReference>
<evidence type="ECO:0000256" key="2">
    <source>
        <dbReference type="ARBA" id="ARBA00022490"/>
    </source>
</evidence>
<dbReference type="SUPFAM" id="SSF51161">
    <property type="entry name" value="Trimeric LpxA-like enzymes"/>
    <property type="match status" value="1"/>
</dbReference>
<dbReference type="OrthoDB" id="417208at2759"/>
<dbReference type="AlphaFoldDB" id="A0A8H3HUU0"/>
<comment type="subcellular location">
    <subcellularLocation>
        <location evidence="1">Cytoplasm</location>
        <location evidence="1">Cytoskeleton</location>
    </subcellularLocation>
</comment>
<evidence type="ECO:0000256" key="4">
    <source>
        <dbReference type="ARBA" id="ARBA00034706"/>
    </source>
</evidence>
<evidence type="ECO:0000256" key="1">
    <source>
        <dbReference type="ARBA" id="ARBA00004245"/>
    </source>
</evidence>
<organism evidence="6 7">
    <name type="scientific">Heterodermia speciosa</name>
    <dbReference type="NCBI Taxonomy" id="116794"/>
    <lineage>
        <taxon>Eukaryota</taxon>
        <taxon>Fungi</taxon>
        <taxon>Dikarya</taxon>
        <taxon>Ascomycota</taxon>
        <taxon>Pezizomycotina</taxon>
        <taxon>Lecanoromycetes</taxon>
        <taxon>OSLEUM clade</taxon>
        <taxon>Lecanoromycetidae</taxon>
        <taxon>Caliciales</taxon>
        <taxon>Physciaceae</taxon>
        <taxon>Heterodermia</taxon>
    </lineage>
</organism>
<dbReference type="GO" id="GO:0005869">
    <property type="term" value="C:dynactin complex"/>
    <property type="evidence" value="ECO:0007669"/>
    <property type="project" value="TreeGrafter"/>
</dbReference>
<dbReference type="CDD" id="cd03359">
    <property type="entry name" value="LbH_Dynactin_5"/>
    <property type="match status" value="1"/>
</dbReference>
<dbReference type="Pfam" id="PF21711">
    <property type="entry name" value="DCTN5"/>
    <property type="match status" value="1"/>
</dbReference>
<dbReference type="PANTHER" id="PTHR46126">
    <property type="entry name" value="DYNACTIN SUBUNIT 5"/>
    <property type="match status" value="1"/>
</dbReference>
<evidence type="ECO:0000313" key="6">
    <source>
        <dbReference type="EMBL" id="CAF9903292.1"/>
    </source>
</evidence>